<dbReference type="InterPro" id="IPR036291">
    <property type="entry name" value="NAD(P)-bd_dom_sf"/>
</dbReference>
<organism evidence="7 8">
    <name type="scientific">Anoxynatronum sibiricum</name>
    <dbReference type="NCBI Taxonomy" id="210623"/>
    <lineage>
        <taxon>Bacteria</taxon>
        <taxon>Bacillati</taxon>
        <taxon>Bacillota</taxon>
        <taxon>Clostridia</taxon>
        <taxon>Eubacteriales</taxon>
        <taxon>Clostridiaceae</taxon>
        <taxon>Anoxynatronum</taxon>
    </lineage>
</organism>
<gene>
    <name evidence="7" type="ORF">AAIG11_16070</name>
</gene>
<dbReference type="Pfam" id="PF02826">
    <property type="entry name" value="2-Hacid_dh_C"/>
    <property type="match status" value="1"/>
</dbReference>
<name>A0ABU9VXW9_9CLOT</name>
<dbReference type="SUPFAM" id="SSF52283">
    <property type="entry name" value="Formate/glycerate dehydrogenase catalytic domain-like"/>
    <property type="match status" value="1"/>
</dbReference>
<dbReference type="PANTHER" id="PTHR43761">
    <property type="entry name" value="D-ISOMER SPECIFIC 2-HYDROXYACID DEHYDROGENASE FAMILY PROTEIN (AFU_ORTHOLOGUE AFUA_1G13630)"/>
    <property type="match status" value="1"/>
</dbReference>
<feature type="domain" description="D-isomer specific 2-hydroxyacid dehydrogenase NAD-binding" evidence="6">
    <location>
        <begin position="113"/>
        <end position="287"/>
    </location>
</feature>
<dbReference type="PROSITE" id="PS00670">
    <property type="entry name" value="D_2_HYDROXYACID_DH_2"/>
    <property type="match status" value="1"/>
</dbReference>
<protein>
    <submittedName>
        <fullName evidence="7">NAD(P)-dependent oxidoreductase</fullName>
    </submittedName>
</protein>
<proteinExistence type="inferred from homology"/>
<dbReference type="Proteomes" id="UP001407405">
    <property type="component" value="Unassembled WGS sequence"/>
</dbReference>
<evidence type="ECO:0000256" key="4">
    <source>
        <dbReference type="RuleBase" id="RU003719"/>
    </source>
</evidence>
<dbReference type="InterPro" id="IPR006139">
    <property type="entry name" value="D-isomer_2_OHA_DH_cat_dom"/>
</dbReference>
<keyword evidence="8" id="KW-1185">Reference proteome</keyword>
<reference evidence="7 8" key="1">
    <citation type="submission" date="2024-04" db="EMBL/GenBank/DDBJ databases">
        <title>Genome sequencing and metabolic network reconstruction of aminoacids and betaine degradation by Anoxynatronum sibiricum.</title>
        <authorList>
            <person name="Detkova E.N."/>
            <person name="Boltjanskaja Y.V."/>
            <person name="Mardanov A.V."/>
            <person name="Kevbrin V."/>
        </authorList>
    </citation>
    <scope>NUCLEOTIDE SEQUENCE [LARGE SCALE GENOMIC DNA]</scope>
    <source>
        <strain evidence="7 8">Z-7981</strain>
    </source>
</reference>
<evidence type="ECO:0000259" key="5">
    <source>
        <dbReference type="Pfam" id="PF00389"/>
    </source>
</evidence>
<dbReference type="InterPro" id="IPR050418">
    <property type="entry name" value="D-iso_2-hydroxyacid_DH_PdxB"/>
</dbReference>
<dbReference type="InterPro" id="IPR006140">
    <property type="entry name" value="D-isomer_DH_NAD-bd"/>
</dbReference>
<dbReference type="SUPFAM" id="SSF51735">
    <property type="entry name" value="NAD(P)-binding Rossmann-fold domains"/>
    <property type="match status" value="1"/>
</dbReference>
<evidence type="ECO:0000256" key="3">
    <source>
        <dbReference type="ARBA" id="ARBA00023027"/>
    </source>
</evidence>
<evidence type="ECO:0000256" key="2">
    <source>
        <dbReference type="ARBA" id="ARBA00023002"/>
    </source>
</evidence>
<dbReference type="Pfam" id="PF00389">
    <property type="entry name" value="2-Hacid_dh"/>
    <property type="match status" value="1"/>
</dbReference>
<keyword evidence="3" id="KW-0520">NAD</keyword>
<dbReference type="PROSITE" id="PS00671">
    <property type="entry name" value="D_2_HYDROXYACID_DH_3"/>
    <property type="match status" value="1"/>
</dbReference>
<dbReference type="RefSeq" id="WP_343187287.1">
    <property type="nucleotide sequence ID" value="NZ_JBCITM010000025.1"/>
</dbReference>
<dbReference type="InterPro" id="IPR029753">
    <property type="entry name" value="D-isomer_DH_CS"/>
</dbReference>
<evidence type="ECO:0000313" key="8">
    <source>
        <dbReference type="Proteomes" id="UP001407405"/>
    </source>
</evidence>
<evidence type="ECO:0000256" key="1">
    <source>
        <dbReference type="ARBA" id="ARBA00005854"/>
    </source>
</evidence>
<dbReference type="Gene3D" id="3.40.50.720">
    <property type="entry name" value="NAD(P)-binding Rossmann-like Domain"/>
    <property type="match status" value="2"/>
</dbReference>
<comment type="similarity">
    <text evidence="1 4">Belongs to the D-isomer specific 2-hydroxyacid dehydrogenase family.</text>
</comment>
<sequence length="325" mass="34675">MMIKIVEPLSIHPQALQRLMTPLQNQGYTVIAYDQAAASTDELILRCADADILVIANQPFPASVIEASKNLKMISVAFTGIDHLGGLNDIRERGITVCNAAGYSNHSVAELVLGLTLNLLRNINAANMATRTSGTIAGLIGNELRGKIVGVIGTGRIGLQTAALFQAFGCPILGYNPSIKQQGLQMGIQYKEFDQVISESDIVTLHLPLTPDTKGVLSGEKLALMKPTSLLINCARGPIVDNQALADALNKGQIAGAGIDVFDMEPPLPNDYPLLKATNALLTPHYAFATAESMVRRAEIAIGNVTAYINEKPENVIISPSPVRN</sequence>
<dbReference type="InterPro" id="IPR029752">
    <property type="entry name" value="D-isomer_DH_CS1"/>
</dbReference>
<keyword evidence="2 4" id="KW-0560">Oxidoreductase</keyword>
<dbReference type="PROSITE" id="PS00065">
    <property type="entry name" value="D_2_HYDROXYACID_DH_1"/>
    <property type="match status" value="1"/>
</dbReference>
<evidence type="ECO:0000313" key="7">
    <source>
        <dbReference type="EMBL" id="MEN1762006.1"/>
    </source>
</evidence>
<evidence type="ECO:0000259" key="6">
    <source>
        <dbReference type="Pfam" id="PF02826"/>
    </source>
</evidence>
<dbReference type="EMBL" id="JBCITM010000025">
    <property type="protein sequence ID" value="MEN1762006.1"/>
    <property type="molecule type" value="Genomic_DNA"/>
</dbReference>
<dbReference type="PANTHER" id="PTHR43761:SF1">
    <property type="entry name" value="D-ISOMER SPECIFIC 2-HYDROXYACID DEHYDROGENASE CATALYTIC DOMAIN-CONTAINING PROTEIN-RELATED"/>
    <property type="match status" value="1"/>
</dbReference>
<accession>A0ABU9VXW9</accession>
<feature type="domain" description="D-isomer specific 2-hydroxyacid dehydrogenase catalytic" evidence="5">
    <location>
        <begin position="18"/>
        <end position="315"/>
    </location>
</feature>
<comment type="caution">
    <text evidence="7">The sequence shown here is derived from an EMBL/GenBank/DDBJ whole genome shotgun (WGS) entry which is preliminary data.</text>
</comment>